<dbReference type="CDD" id="cd00056">
    <property type="entry name" value="ENDO3c"/>
    <property type="match status" value="1"/>
</dbReference>
<dbReference type="GO" id="GO:0051539">
    <property type="term" value="F:4 iron, 4 sulfur cluster binding"/>
    <property type="evidence" value="ECO:0007669"/>
    <property type="project" value="UniProtKB-KW"/>
</dbReference>
<proteinExistence type="predicted"/>
<dbReference type="EMBL" id="JAQQAL010000016">
    <property type="protein sequence ID" value="MDC7226692.1"/>
    <property type="molecule type" value="Genomic_DNA"/>
</dbReference>
<sequence>MVEQKSRNIVLEQKRIKGLYKVLKRRYGPQGWWPLRSRRITAGACLSYTIGYDSGGYHPGTAEPEDPDDKFEIAVGAVLTQNTTWLNASAAIDSLIDRNLLNSQRLLQAPLEAIAEAIKSSGYYNQKAVKLKALADFFSRLEAPPKREALLEIWGIGPETADCILLYAFGLPVFVVDTYTRRIIKRFTGKGDVEDAGYGHFQQAIQAAFEGDAELNMEFHALLVAHAKQHCLKTPKCDACPAAGGCRERKMFAKAMNFE</sequence>
<dbReference type="SMART" id="SM00478">
    <property type="entry name" value="ENDO3c"/>
    <property type="match status" value="1"/>
</dbReference>
<evidence type="ECO:0000256" key="1">
    <source>
        <dbReference type="ARBA" id="ARBA00022485"/>
    </source>
</evidence>
<dbReference type="GO" id="GO:0006284">
    <property type="term" value="P:base-excision repair"/>
    <property type="evidence" value="ECO:0007669"/>
    <property type="project" value="InterPro"/>
</dbReference>
<dbReference type="PANTHER" id="PTHR10359:SF19">
    <property type="entry name" value="DNA REPAIR GLYCOSYLASE MJ1434-RELATED"/>
    <property type="match status" value="1"/>
</dbReference>
<dbReference type="PIRSF" id="PIRSF001435">
    <property type="entry name" value="Nth"/>
    <property type="match status" value="1"/>
</dbReference>
<keyword evidence="1" id="KW-0004">4Fe-4S</keyword>
<accession>A0AAJ1IEX6</accession>
<dbReference type="InterPro" id="IPR023170">
    <property type="entry name" value="HhH_base_excis_C"/>
</dbReference>
<organism evidence="6 7">
    <name type="scientific">Candidatus Thalassospirochaeta sargassi</name>
    <dbReference type="NCBI Taxonomy" id="3119039"/>
    <lineage>
        <taxon>Bacteria</taxon>
        <taxon>Pseudomonadati</taxon>
        <taxon>Spirochaetota</taxon>
        <taxon>Spirochaetia</taxon>
        <taxon>Spirochaetales</taxon>
        <taxon>Spirochaetaceae</taxon>
        <taxon>Candidatus Thalassospirochaeta</taxon>
    </lineage>
</organism>
<dbReference type="Gene3D" id="1.10.340.30">
    <property type="entry name" value="Hypothetical protein, domain 2"/>
    <property type="match status" value="1"/>
</dbReference>
<keyword evidence="4" id="KW-0411">Iron-sulfur</keyword>
<gene>
    <name evidence="6" type="ORF">PQJ61_07995</name>
</gene>
<evidence type="ECO:0000256" key="2">
    <source>
        <dbReference type="ARBA" id="ARBA00022723"/>
    </source>
</evidence>
<dbReference type="PANTHER" id="PTHR10359">
    <property type="entry name" value="A/G-SPECIFIC ADENINE GLYCOSYLASE/ENDONUCLEASE III"/>
    <property type="match status" value="1"/>
</dbReference>
<evidence type="ECO:0000259" key="5">
    <source>
        <dbReference type="SMART" id="SM00478"/>
    </source>
</evidence>
<feature type="domain" description="HhH-GPD" evidence="5">
    <location>
        <begin position="79"/>
        <end position="229"/>
    </location>
</feature>
<dbReference type="SUPFAM" id="SSF48150">
    <property type="entry name" value="DNA-glycosylase"/>
    <property type="match status" value="1"/>
</dbReference>
<keyword evidence="2" id="KW-0479">Metal-binding</keyword>
<dbReference type="Pfam" id="PF00730">
    <property type="entry name" value="HhH-GPD"/>
    <property type="match status" value="1"/>
</dbReference>
<evidence type="ECO:0000313" key="6">
    <source>
        <dbReference type="EMBL" id="MDC7226692.1"/>
    </source>
</evidence>
<dbReference type="Gene3D" id="1.10.1670.10">
    <property type="entry name" value="Helix-hairpin-Helix base-excision DNA repair enzymes (C-terminal)"/>
    <property type="match status" value="1"/>
</dbReference>
<keyword evidence="3" id="KW-0408">Iron</keyword>
<evidence type="ECO:0000313" key="7">
    <source>
        <dbReference type="Proteomes" id="UP001221217"/>
    </source>
</evidence>
<dbReference type="GO" id="GO:0046872">
    <property type="term" value="F:metal ion binding"/>
    <property type="evidence" value="ECO:0007669"/>
    <property type="project" value="UniProtKB-KW"/>
</dbReference>
<dbReference type="GO" id="GO:0003824">
    <property type="term" value="F:catalytic activity"/>
    <property type="evidence" value="ECO:0007669"/>
    <property type="project" value="InterPro"/>
</dbReference>
<dbReference type="AlphaFoldDB" id="A0AAJ1IEX6"/>
<comment type="caution">
    <text evidence="6">The sequence shown here is derived from an EMBL/GenBank/DDBJ whole genome shotgun (WGS) entry which is preliminary data.</text>
</comment>
<dbReference type="Proteomes" id="UP001221217">
    <property type="component" value="Unassembled WGS sequence"/>
</dbReference>
<protein>
    <submittedName>
        <fullName evidence="6">DNA repair protein</fullName>
    </submittedName>
</protein>
<dbReference type="InterPro" id="IPR003265">
    <property type="entry name" value="HhH-GPD_domain"/>
</dbReference>
<evidence type="ECO:0000256" key="3">
    <source>
        <dbReference type="ARBA" id="ARBA00023004"/>
    </source>
</evidence>
<name>A0AAJ1IEX6_9SPIO</name>
<evidence type="ECO:0000256" key="4">
    <source>
        <dbReference type="ARBA" id="ARBA00023014"/>
    </source>
</evidence>
<dbReference type="InterPro" id="IPR011257">
    <property type="entry name" value="DNA_glycosylase"/>
</dbReference>
<reference evidence="6 7" key="1">
    <citation type="submission" date="2022-12" db="EMBL/GenBank/DDBJ databases">
        <title>Metagenome assembled genome from gulf of manar.</title>
        <authorList>
            <person name="Kohli P."/>
            <person name="Pk S."/>
            <person name="Venkata Ramana C."/>
            <person name="Sasikala C."/>
        </authorList>
    </citation>
    <scope>NUCLEOTIDE SEQUENCE [LARGE SCALE GENOMIC DNA]</scope>
    <source>
        <strain evidence="6">JB008</strain>
    </source>
</reference>